<keyword evidence="7" id="KW-0902">Two-component regulatory system</keyword>
<dbReference type="PANTHER" id="PTHR43065">
    <property type="entry name" value="SENSOR HISTIDINE KINASE"/>
    <property type="match status" value="1"/>
</dbReference>
<evidence type="ECO:0000256" key="1">
    <source>
        <dbReference type="ARBA" id="ARBA00000085"/>
    </source>
</evidence>
<keyword evidence="11" id="KW-1185">Reference proteome</keyword>
<dbReference type="PRINTS" id="PR00344">
    <property type="entry name" value="BCTRLSENSOR"/>
</dbReference>
<organism evidence="10 11">
    <name type="scientific">Flavobacterium noncentrifugens</name>
    <dbReference type="NCBI Taxonomy" id="1128970"/>
    <lineage>
        <taxon>Bacteria</taxon>
        <taxon>Pseudomonadati</taxon>
        <taxon>Bacteroidota</taxon>
        <taxon>Flavobacteriia</taxon>
        <taxon>Flavobacteriales</taxon>
        <taxon>Flavobacteriaceae</taxon>
        <taxon>Flavobacterium</taxon>
    </lineage>
</organism>
<dbReference type="InterPro" id="IPR005467">
    <property type="entry name" value="His_kinase_dom"/>
</dbReference>
<dbReference type="InterPro" id="IPR036890">
    <property type="entry name" value="HATPase_C_sf"/>
</dbReference>
<dbReference type="AlphaFoldDB" id="A0A1G9AR82"/>
<evidence type="ECO:0000256" key="5">
    <source>
        <dbReference type="ARBA" id="ARBA00022777"/>
    </source>
</evidence>
<dbReference type="Pfam" id="PF02518">
    <property type="entry name" value="HATPase_c"/>
    <property type="match status" value="1"/>
</dbReference>
<keyword evidence="3" id="KW-0808">Transferase</keyword>
<sequence length="439" mass="50947">MKFHNALFIRIFFLLVLVSGTFFLLQKQLPYSSILVGFVVILFCIELYFFVRNRMLFYDKTILSILHNDYSSNFPQHLKTGNYSNLYLLYDSLKSKQFDQASREQVYTSILNNIDTAVIILKKSDADWDVFLMNDYFSTLFGVPKFRHWKNLKDKLPAFCAEIENGNFDEMKTSVEIRIDEQELQTYSIQTSKTQSFGQEYYVILLDSIQKVIEKKEKQAWINLMKVISHELMNSLTPIRSLSQSLHETVSQDEINSEDLNDIRESLSMIVNRSNHLQFFVENYRKLTMLPTPEKHPENINALINECLLVMYPLLKQEMIEISNEIEIPMPLTVDKKQIEQVIINLITNSIYALKDKEKRHIFLASSIENKRVFITISDTGKGIEKEIRDKIFLPFFTTRKDGAGIGLTLSKNIIEAHGGYLSYAGDNGNTQFVIALLV</sequence>
<dbReference type="EC" id="2.7.13.3" evidence="2"/>
<keyword evidence="6" id="KW-0067">ATP-binding</keyword>
<dbReference type="EMBL" id="FNEZ01000005">
    <property type="protein sequence ID" value="SDK29065.1"/>
    <property type="molecule type" value="Genomic_DNA"/>
</dbReference>
<dbReference type="SUPFAM" id="SSF55874">
    <property type="entry name" value="ATPase domain of HSP90 chaperone/DNA topoisomerase II/histidine kinase"/>
    <property type="match status" value="1"/>
</dbReference>
<proteinExistence type="predicted"/>
<evidence type="ECO:0000256" key="2">
    <source>
        <dbReference type="ARBA" id="ARBA00012438"/>
    </source>
</evidence>
<evidence type="ECO:0000256" key="6">
    <source>
        <dbReference type="ARBA" id="ARBA00022840"/>
    </source>
</evidence>
<comment type="catalytic activity">
    <reaction evidence="1">
        <text>ATP + protein L-histidine = ADP + protein N-phospho-L-histidine.</text>
        <dbReference type="EC" id="2.7.13.3"/>
    </reaction>
</comment>
<keyword evidence="8" id="KW-0812">Transmembrane</keyword>
<evidence type="ECO:0000256" key="7">
    <source>
        <dbReference type="ARBA" id="ARBA00023012"/>
    </source>
</evidence>
<dbReference type="Proteomes" id="UP000199580">
    <property type="component" value="Unassembled WGS sequence"/>
</dbReference>
<dbReference type="RefSeq" id="WP_091397259.1">
    <property type="nucleotide sequence ID" value="NZ_BKAI01000007.1"/>
</dbReference>
<dbReference type="STRING" id="1128970.SAMN04487935_2989"/>
<keyword evidence="8" id="KW-0472">Membrane</keyword>
<protein>
    <recommendedName>
        <fullName evidence="2">histidine kinase</fullName>
        <ecNumber evidence="2">2.7.13.3</ecNumber>
    </recommendedName>
</protein>
<evidence type="ECO:0000259" key="9">
    <source>
        <dbReference type="PROSITE" id="PS50109"/>
    </source>
</evidence>
<keyword evidence="5 10" id="KW-0418">Kinase</keyword>
<dbReference type="GO" id="GO:0005524">
    <property type="term" value="F:ATP binding"/>
    <property type="evidence" value="ECO:0007669"/>
    <property type="project" value="UniProtKB-KW"/>
</dbReference>
<evidence type="ECO:0000313" key="11">
    <source>
        <dbReference type="Proteomes" id="UP000199580"/>
    </source>
</evidence>
<evidence type="ECO:0000256" key="8">
    <source>
        <dbReference type="SAM" id="Phobius"/>
    </source>
</evidence>
<feature type="transmembrane region" description="Helical" evidence="8">
    <location>
        <begin position="7"/>
        <end position="25"/>
    </location>
</feature>
<accession>A0A1G9AR82</accession>
<dbReference type="InterPro" id="IPR036097">
    <property type="entry name" value="HisK_dim/P_sf"/>
</dbReference>
<dbReference type="SMART" id="SM00387">
    <property type="entry name" value="HATPase_c"/>
    <property type="match status" value="1"/>
</dbReference>
<dbReference type="OrthoDB" id="1931120at2"/>
<feature type="domain" description="Histidine kinase" evidence="9">
    <location>
        <begin position="227"/>
        <end position="439"/>
    </location>
</feature>
<name>A0A1G9AR82_9FLAO</name>
<keyword evidence="4" id="KW-0547">Nucleotide-binding</keyword>
<evidence type="ECO:0000313" key="10">
    <source>
        <dbReference type="EMBL" id="SDK29065.1"/>
    </source>
</evidence>
<gene>
    <name evidence="10" type="ORF">SAMN04487935_2989</name>
</gene>
<feature type="transmembrane region" description="Helical" evidence="8">
    <location>
        <begin position="31"/>
        <end position="51"/>
    </location>
</feature>
<dbReference type="Gene3D" id="3.30.565.10">
    <property type="entry name" value="Histidine kinase-like ATPase, C-terminal domain"/>
    <property type="match status" value="1"/>
</dbReference>
<dbReference type="PROSITE" id="PS50109">
    <property type="entry name" value="HIS_KIN"/>
    <property type="match status" value="1"/>
</dbReference>
<evidence type="ECO:0000256" key="4">
    <source>
        <dbReference type="ARBA" id="ARBA00022741"/>
    </source>
</evidence>
<dbReference type="PANTHER" id="PTHR43065:SF46">
    <property type="entry name" value="C4-DICARBOXYLATE TRANSPORT SENSOR PROTEIN DCTB"/>
    <property type="match status" value="1"/>
</dbReference>
<dbReference type="InterPro" id="IPR003594">
    <property type="entry name" value="HATPase_dom"/>
</dbReference>
<dbReference type="Gene3D" id="1.10.287.130">
    <property type="match status" value="1"/>
</dbReference>
<keyword evidence="8" id="KW-1133">Transmembrane helix</keyword>
<reference evidence="10 11" key="1">
    <citation type="submission" date="2016-10" db="EMBL/GenBank/DDBJ databases">
        <authorList>
            <person name="de Groot N.N."/>
        </authorList>
    </citation>
    <scope>NUCLEOTIDE SEQUENCE [LARGE SCALE GENOMIC DNA]</scope>
    <source>
        <strain evidence="10 11">CGMCC 1.10076</strain>
    </source>
</reference>
<dbReference type="GO" id="GO:0000155">
    <property type="term" value="F:phosphorelay sensor kinase activity"/>
    <property type="evidence" value="ECO:0007669"/>
    <property type="project" value="InterPro"/>
</dbReference>
<dbReference type="SUPFAM" id="SSF47384">
    <property type="entry name" value="Homodimeric domain of signal transducing histidine kinase"/>
    <property type="match status" value="1"/>
</dbReference>
<evidence type="ECO:0000256" key="3">
    <source>
        <dbReference type="ARBA" id="ARBA00022679"/>
    </source>
</evidence>
<dbReference type="InterPro" id="IPR004358">
    <property type="entry name" value="Sig_transdc_His_kin-like_C"/>
</dbReference>